<keyword evidence="3" id="KW-1185">Reference proteome</keyword>
<gene>
    <name evidence="2" type="ORF">C1645_774390</name>
</gene>
<reference evidence="2 3" key="1">
    <citation type="submission" date="2018-06" db="EMBL/GenBank/DDBJ databases">
        <title>Comparative genomics reveals the genomic features of Rhizophagus irregularis, R. cerebriforme, R. diaphanum and Gigaspora rosea, and their symbiotic lifestyle signature.</title>
        <authorList>
            <person name="Morin E."/>
            <person name="San Clemente H."/>
            <person name="Chen E.C.H."/>
            <person name="De La Providencia I."/>
            <person name="Hainaut M."/>
            <person name="Kuo A."/>
            <person name="Kohler A."/>
            <person name="Murat C."/>
            <person name="Tang N."/>
            <person name="Roy S."/>
            <person name="Loubradou J."/>
            <person name="Henrissat B."/>
            <person name="Grigoriev I.V."/>
            <person name="Corradi N."/>
            <person name="Roux C."/>
            <person name="Martin F.M."/>
        </authorList>
    </citation>
    <scope>NUCLEOTIDE SEQUENCE [LARGE SCALE GENOMIC DNA]</scope>
    <source>
        <strain evidence="2 3">DAOM 227022</strain>
    </source>
</reference>
<sequence>MFLLYAYQLCYHRYLFYDYVFSRLFKIFFCFVKFFVFFLLFYFMISFRYLPFIISSTFVHLFFFHYSFIFQFLRKKIRICYSL</sequence>
<organism evidence="2 3">
    <name type="scientific">Glomus cerebriforme</name>
    <dbReference type="NCBI Taxonomy" id="658196"/>
    <lineage>
        <taxon>Eukaryota</taxon>
        <taxon>Fungi</taxon>
        <taxon>Fungi incertae sedis</taxon>
        <taxon>Mucoromycota</taxon>
        <taxon>Glomeromycotina</taxon>
        <taxon>Glomeromycetes</taxon>
        <taxon>Glomerales</taxon>
        <taxon>Glomeraceae</taxon>
        <taxon>Glomus</taxon>
    </lineage>
</organism>
<dbReference type="AlphaFoldDB" id="A0A397SY04"/>
<evidence type="ECO:0000313" key="2">
    <source>
        <dbReference type="EMBL" id="RIA88707.1"/>
    </source>
</evidence>
<keyword evidence="1" id="KW-0472">Membrane</keyword>
<comment type="caution">
    <text evidence="2">The sequence shown here is derived from an EMBL/GenBank/DDBJ whole genome shotgun (WGS) entry which is preliminary data.</text>
</comment>
<evidence type="ECO:0000313" key="3">
    <source>
        <dbReference type="Proteomes" id="UP000265703"/>
    </source>
</evidence>
<keyword evidence="1" id="KW-0812">Transmembrane</keyword>
<protein>
    <submittedName>
        <fullName evidence="2">Uncharacterized protein</fullName>
    </submittedName>
</protein>
<keyword evidence="1" id="KW-1133">Transmembrane helix</keyword>
<dbReference type="EMBL" id="QKYT01000252">
    <property type="protein sequence ID" value="RIA88707.1"/>
    <property type="molecule type" value="Genomic_DNA"/>
</dbReference>
<evidence type="ECO:0000256" key="1">
    <source>
        <dbReference type="SAM" id="Phobius"/>
    </source>
</evidence>
<accession>A0A397SY04</accession>
<feature type="transmembrane region" description="Helical" evidence="1">
    <location>
        <begin position="20"/>
        <end position="43"/>
    </location>
</feature>
<name>A0A397SY04_9GLOM</name>
<proteinExistence type="predicted"/>
<dbReference type="Proteomes" id="UP000265703">
    <property type="component" value="Unassembled WGS sequence"/>
</dbReference>
<feature type="transmembrane region" description="Helical" evidence="1">
    <location>
        <begin position="49"/>
        <end position="73"/>
    </location>
</feature>